<dbReference type="OrthoDB" id="3270296at2759"/>
<accession>A0A8H6MGN0</accession>
<dbReference type="EMBL" id="JACGCI010000005">
    <property type="protein sequence ID" value="KAF6763952.1"/>
    <property type="molecule type" value="Genomic_DNA"/>
</dbReference>
<comment type="caution">
    <text evidence="1">The sequence shown here is derived from an EMBL/GenBank/DDBJ whole genome shotgun (WGS) entry which is preliminary data.</text>
</comment>
<evidence type="ECO:0000313" key="2">
    <source>
        <dbReference type="Proteomes" id="UP000521943"/>
    </source>
</evidence>
<dbReference type="AlphaFoldDB" id="A0A8H6MGN0"/>
<proteinExistence type="predicted"/>
<gene>
    <name evidence="1" type="ORF">DFP72DRAFT_1060000</name>
</gene>
<protein>
    <submittedName>
        <fullName evidence="1">Uncharacterized protein</fullName>
    </submittedName>
</protein>
<organism evidence="1 2">
    <name type="scientific">Ephemerocybe angulata</name>
    <dbReference type="NCBI Taxonomy" id="980116"/>
    <lineage>
        <taxon>Eukaryota</taxon>
        <taxon>Fungi</taxon>
        <taxon>Dikarya</taxon>
        <taxon>Basidiomycota</taxon>
        <taxon>Agaricomycotina</taxon>
        <taxon>Agaricomycetes</taxon>
        <taxon>Agaricomycetidae</taxon>
        <taxon>Agaricales</taxon>
        <taxon>Agaricineae</taxon>
        <taxon>Psathyrellaceae</taxon>
        <taxon>Ephemerocybe</taxon>
    </lineage>
</organism>
<sequence length="397" mass="45307">MSLGVPPLPSSKDSTPAIQLMLADLPFDLQEAILSEIRTTGNLLCLEHYWKSLIIPAHIEYRVLRVSNYEFYEPLWRHLAERGDLASRIRKVTFGKEFFRLSDKKNGKYLYADDDSYPFAHDAAFPRSFLNDCGSEWAGIPYLHSNEMSEPPILQALRNMTSLTSFSWQFPSIDFVKTAMAFDQHYNEQSPRPGLIFDALKTLPVLLDMKLRELNLDASWPFLRRTESEYFKSVIRLQEGSNFSKMLKRMADLHTLSIDSSHSFPFCFKSCKIPSLRNLSLKYIGWSTKNQEKLIVDFLISHPVIHRSGRRTAEVDDDDDSGRAQGSLSSKAGIILKSVVPHRPAVNETLSTDPIKNATETMLRRHQLLDVDDLTEREPLGGPQSSSIVYIFRCAAR</sequence>
<name>A0A8H6MGN0_9AGAR</name>
<reference evidence="1 2" key="1">
    <citation type="submission" date="2020-07" db="EMBL/GenBank/DDBJ databases">
        <title>Comparative genomics of pyrophilous fungi reveals a link between fire events and developmental genes.</title>
        <authorList>
            <consortium name="DOE Joint Genome Institute"/>
            <person name="Steindorff A.S."/>
            <person name="Carver A."/>
            <person name="Calhoun S."/>
            <person name="Stillman K."/>
            <person name="Liu H."/>
            <person name="Lipzen A."/>
            <person name="Pangilinan J."/>
            <person name="Labutti K."/>
            <person name="Bruns T.D."/>
            <person name="Grigoriev I.V."/>
        </authorList>
    </citation>
    <scope>NUCLEOTIDE SEQUENCE [LARGE SCALE GENOMIC DNA]</scope>
    <source>
        <strain evidence="1 2">CBS 144469</strain>
    </source>
</reference>
<evidence type="ECO:0000313" key="1">
    <source>
        <dbReference type="EMBL" id="KAF6763952.1"/>
    </source>
</evidence>
<dbReference type="Proteomes" id="UP000521943">
    <property type="component" value="Unassembled WGS sequence"/>
</dbReference>
<keyword evidence="2" id="KW-1185">Reference proteome</keyword>